<evidence type="ECO:0000313" key="2">
    <source>
        <dbReference type="EMBL" id="NMH77558.1"/>
    </source>
</evidence>
<proteinExistence type="predicted"/>
<dbReference type="EMBL" id="JAAXKY010000026">
    <property type="protein sequence ID" value="NMH77558.1"/>
    <property type="molecule type" value="Genomic_DNA"/>
</dbReference>
<sequence>MSTADVRPSRRGPALSARWTVRLVLALLLLVQGGIGAALSSSDPGPAPAAPTAACQHGAPAHDVLCGPAHGVVGAAQRLAPRDRGVLAVGAAVAVLLVGLLVAPSSRRGPDGPPWARRRAPVGRHLLQSLGIVRV</sequence>
<name>A0ABX1RE98_9PSEU</name>
<protein>
    <recommendedName>
        <fullName evidence="4">MYXO-CTERM domain-containing protein</fullName>
    </recommendedName>
</protein>
<evidence type="ECO:0000313" key="3">
    <source>
        <dbReference type="Proteomes" id="UP001296706"/>
    </source>
</evidence>
<accession>A0ABX1RE98</accession>
<evidence type="ECO:0008006" key="4">
    <source>
        <dbReference type="Google" id="ProtNLM"/>
    </source>
</evidence>
<keyword evidence="1" id="KW-0472">Membrane</keyword>
<gene>
    <name evidence="2" type="ORF">HF577_10740</name>
</gene>
<keyword evidence="1" id="KW-1133">Transmembrane helix</keyword>
<evidence type="ECO:0000256" key="1">
    <source>
        <dbReference type="SAM" id="Phobius"/>
    </source>
</evidence>
<organism evidence="2 3">
    <name type="scientific">Pseudonocardia xinjiangensis</name>
    <dbReference type="NCBI Taxonomy" id="75289"/>
    <lineage>
        <taxon>Bacteria</taxon>
        <taxon>Bacillati</taxon>
        <taxon>Actinomycetota</taxon>
        <taxon>Actinomycetes</taxon>
        <taxon>Pseudonocardiales</taxon>
        <taxon>Pseudonocardiaceae</taxon>
        <taxon>Pseudonocardia</taxon>
    </lineage>
</organism>
<keyword evidence="1" id="KW-0812">Transmembrane</keyword>
<comment type="caution">
    <text evidence="2">The sequence shown here is derived from an EMBL/GenBank/DDBJ whole genome shotgun (WGS) entry which is preliminary data.</text>
</comment>
<dbReference type="Proteomes" id="UP001296706">
    <property type="component" value="Unassembled WGS sequence"/>
</dbReference>
<reference evidence="2 3" key="1">
    <citation type="submission" date="2020-04" db="EMBL/GenBank/DDBJ databases">
        <authorList>
            <person name="Klaysubun C."/>
            <person name="Duangmal K."/>
            <person name="Lipun K."/>
        </authorList>
    </citation>
    <scope>NUCLEOTIDE SEQUENCE [LARGE SCALE GENOMIC DNA]</scope>
    <source>
        <strain evidence="2 3">JCM 11839</strain>
    </source>
</reference>
<feature type="transmembrane region" description="Helical" evidence="1">
    <location>
        <begin position="85"/>
        <end position="103"/>
    </location>
</feature>
<dbReference type="RefSeq" id="WP_169395636.1">
    <property type="nucleotide sequence ID" value="NZ_BAAAJH010000015.1"/>
</dbReference>
<keyword evidence="3" id="KW-1185">Reference proteome</keyword>